<feature type="compositionally biased region" description="Polar residues" evidence="1">
    <location>
        <begin position="144"/>
        <end position="156"/>
    </location>
</feature>
<feature type="compositionally biased region" description="Pro residues" evidence="1">
    <location>
        <begin position="133"/>
        <end position="142"/>
    </location>
</feature>
<organism evidence="2">
    <name type="scientific">Lepeophtheirus salmonis</name>
    <name type="common">Salmon louse</name>
    <name type="synonym">Caligus salmonis</name>
    <dbReference type="NCBI Taxonomy" id="72036"/>
    <lineage>
        <taxon>Eukaryota</taxon>
        <taxon>Metazoa</taxon>
        <taxon>Ecdysozoa</taxon>
        <taxon>Arthropoda</taxon>
        <taxon>Crustacea</taxon>
        <taxon>Multicrustacea</taxon>
        <taxon>Hexanauplia</taxon>
        <taxon>Copepoda</taxon>
        <taxon>Siphonostomatoida</taxon>
        <taxon>Caligidae</taxon>
        <taxon>Lepeophtheirus</taxon>
    </lineage>
</organism>
<proteinExistence type="predicted"/>
<feature type="region of interest" description="Disordered" evidence="1">
    <location>
        <begin position="90"/>
        <end position="220"/>
    </location>
</feature>
<feature type="compositionally biased region" description="Low complexity" evidence="1">
    <location>
        <begin position="275"/>
        <end position="286"/>
    </location>
</feature>
<accession>A0A0K2U8R2</accession>
<protein>
    <submittedName>
        <fullName evidence="2">Uncharacterized protein</fullName>
    </submittedName>
</protein>
<feature type="compositionally biased region" description="Low complexity" evidence="1">
    <location>
        <begin position="118"/>
        <end position="132"/>
    </location>
</feature>
<sequence>TIKTIGNTPRGRTPLQTMEDKVRIANKVNSKYTELLKTKDQDLEDAISELGRDEADKIIDNRLKPHNDARKDAHVSFAVEVMDLSSFSSHAQDRSSSANTNTCSTTSANQSRVQDSTANMNGSSNNNSANLPNQPPLLPPMQPITTISTASRSAPTATPPVIPACSLSSTQPLPSTSSVRPSGVKFSNNNGVLNPNISSGSSIPSSAPTVPPPLNGGTSGDVGKGLHSRKLNCGDLYLDLSGTPPPSYETIVRHNQSLVAQKRRSSSRNAFGPLSSSHPSKSSLTSRNSFDNCLLDNIRGDEILDLRRGSVQSSRRIFLREKKTVSAASQESIDSECCSEDWSRGKSYYRPRREDTPRTVDVSQNCQTFEDQATQTEDEEEDDYIFTPRRPTAASEEDFTSSNEARDKRDTQSFNICSKCLSSYPLDKTHSLRTRCKKSDHGLSKNNNTSHSNQKEESEFLDAASAESSEILPIFQKLIEDKRSSGSQLFESLETEERRKEFSSARSCPDIAVKCDIVEYL</sequence>
<feature type="region of interest" description="Disordered" evidence="1">
    <location>
        <begin position="259"/>
        <end position="287"/>
    </location>
</feature>
<name>A0A0K2U8R2_LEPSM</name>
<reference evidence="2" key="1">
    <citation type="submission" date="2014-05" db="EMBL/GenBank/DDBJ databases">
        <authorList>
            <person name="Chronopoulou M."/>
        </authorList>
    </citation>
    <scope>NUCLEOTIDE SEQUENCE</scope>
    <source>
        <tissue evidence="2">Whole organism</tissue>
    </source>
</reference>
<dbReference type="AlphaFoldDB" id="A0A0K2U8R2"/>
<feature type="compositionally biased region" description="Low complexity" evidence="1">
    <location>
        <begin position="95"/>
        <end position="111"/>
    </location>
</feature>
<feature type="compositionally biased region" description="Low complexity" evidence="1">
    <location>
        <begin position="194"/>
        <end position="206"/>
    </location>
</feature>
<feature type="compositionally biased region" description="Low complexity" evidence="1">
    <location>
        <begin position="166"/>
        <end position="178"/>
    </location>
</feature>
<feature type="non-terminal residue" evidence="2">
    <location>
        <position position="1"/>
    </location>
</feature>
<dbReference type="EMBL" id="HACA01017263">
    <property type="protein sequence ID" value="CDW34624.1"/>
    <property type="molecule type" value="Transcribed_RNA"/>
</dbReference>
<evidence type="ECO:0000256" key="1">
    <source>
        <dbReference type="SAM" id="MobiDB-lite"/>
    </source>
</evidence>
<feature type="region of interest" description="Disordered" evidence="1">
    <location>
        <begin position="437"/>
        <end position="460"/>
    </location>
</feature>
<evidence type="ECO:0000313" key="2">
    <source>
        <dbReference type="EMBL" id="CDW34624.1"/>
    </source>
</evidence>
<dbReference type="OrthoDB" id="2150267at2759"/>
<feature type="region of interest" description="Disordered" evidence="1">
    <location>
        <begin position="368"/>
        <end position="407"/>
    </location>
</feature>